<dbReference type="Proteomes" id="UP001228049">
    <property type="component" value="Unassembled WGS sequence"/>
</dbReference>
<evidence type="ECO:0000313" key="2">
    <source>
        <dbReference type="EMBL" id="KAK1892646.1"/>
    </source>
</evidence>
<evidence type="ECO:0000313" key="3">
    <source>
        <dbReference type="Proteomes" id="UP001228049"/>
    </source>
</evidence>
<dbReference type="EMBL" id="JASDAP010000013">
    <property type="protein sequence ID" value="KAK1892646.1"/>
    <property type="molecule type" value="Genomic_DNA"/>
</dbReference>
<feature type="compositionally biased region" description="Low complexity" evidence="1">
    <location>
        <begin position="133"/>
        <end position="144"/>
    </location>
</feature>
<reference evidence="2" key="1">
    <citation type="submission" date="2023-04" db="EMBL/GenBank/DDBJ databases">
        <title>Chromosome-level genome of Chaenocephalus aceratus.</title>
        <authorList>
            <person name="Park H."/>
        </authorList>
    </citation>
    <scope>NUCLEOTIDE SEQUENCE</scope>
    <source>
        <strain evidence="2">DE</strain>
        <tissue evidence="2">Muscle</tissue>
    </source>
</reference>
<gene>
    <name evidence="2" type="ORF">KUDE01_007720</name>
</gene>
<feature type="compositionally biased region" description="Polar residues" evidence="1">
    <location>
        <begin position="145"/>
        <end position="217"/>
    </location>
</feature>
<name>A0AAD9C0D7_DISEL</name>
<sequence>MPSIPIVYPSEIIDDSEKKKAYKDKLLRESPETLFADLKQNGKISNLIFLTDQPLAWHAAISAHYPSVNKERIQDAWQFKFKKVEDSETGLTTVNVYDTGKVMVQGNLTPFEEDFLRIKERTQQENAAPTDNTQTLPETGTTPTDNNQTLPETDTTPTDNNQTLPETDTTPTDNNHALPETGTTPTDNNQTLPETDTTPTDNNHALPETDTTPTDNNQTLPELLIELSLNEPTPPTRRAQRHPADAQPALRQGLNQLVLRLTSSNRTRPQPARPEAHFL</sequence>
<proteinExistence type="predicted"/>
<evidence type="ECO:0000256" key="1">
    <source>
        <dbReference type="SAM" id="MobiDB-lite"/>
    </source>
</evidence>
<organism evidence="2 3">
    <name type="scientific">Dissostichus eleginoides</name>
    <name type="common">Patagonian toothfish</name>
    <name type="synonym">Dissostichus amissus</name>
    <dbReference type="NCBI Taxonomy" id="100907"/>
    <lineage>
        <taxon>Eukaryota</taxon>
        <taxon>Metazoa</taxon>
        <taxon>Chordata</taxon>
        <taxon>Craniata</taxon>
        <taxon>Vertebrata</taxon>
        <taxon>Euteleostomi</taxon>
        <taxon>Actinopterygii</taxon>
        <taxon>Neopterygii</taxon>
        <taxon>Teleostei</taxon>
        <taxon>Neoteleostei</taxon>
        <taxon>Acanthomorphata</taxon>
        <taxon>Eupercaria</taxon>
        <taxon>Perciformes</taxon>
        <taxon>Notothenioidei</taxon>
        <taxon>Nototheniidae</taxon>
        <taxon>Dissostichus</taxon>
    </lineage>
</organism>
<accession>A0AAD9C0D7</accession>
<keyword evidence="3" id="KW-1185">Reference proteome</keyword>
<dbReference type="AlphaFoldDB" id="A0AAD9C0D7"/>
<feature type="region of interest" description="Disordered" evidence="1">
    <location>
        <begin position="122"/>
        <end position="217"/>
    </location>
</feature>
<comment type="caution">
    <text evidence="2">The sequence shown here is derived from an EMBL/GenBank/DDBJ whole genome shotgun (WGS) entry which is preliminary data.</text>
</comment>
<protein>
    <submittedName>
        <fullName evidence="2">Autotransporter adhesin BpaC</fullName>
    </submittedName>
</protein>